<protein>
    <submittedName>
        <fullName evidence="1">Predicted transcriptional regulator</fullName>
    </submittedName>
</protein>
<sequence>MGRKLEGLQRMLVIINKLKGLQKYVPREELENYVTLRMEERDGTPVDIRTLQRDFNEIETLFGIRICFDKKRNGYHINEEDDLKKEQYERLLLNFDLLNAIDSTSNLHTFVLAD</sequence>
<evidence type="ECO:0000313" key="1">
    <source>
        <dbReference type="EMBL" id="VFB12854.1"/>
    </source>
</evidence>
<gene>
    <name evidence="1" type="ORF">NCTC7812_00365</name>
</gene>
<dbReference type="EMBL" id="CAACYH010000002">
    <property type="protein sequence ID" value="VFB12854.1"/>
    <property type="molecule type" value="Genomic_DNA"/>
</dbReference>
<reference evidence="1 2" key="1">
    <citation type="submission" date="2019-02" db="EMBL/GenBank/DDBJ databases">
        <authorList>
            <consortium name="Pathogen Informatics"/>
        </authorList>
    </citation>
    <scope>NUCLEOTIDE SEQUENCE [LARGE SCALE GENOMIC DNA]</scope>
    <source>
        <strain evidence="1 2">3012STDY7078512</strain>
    </source>
</reference>
<dbReference type="RefSeq" id="WP_234831680.1">
    <property type="nucleotide sequence ID" value="NZ_CAACYH010000002.1"/>
</dbReference>
<dbReference type="AlphaFoldDB" id="A0A449I0B7"/>
<proteinExistence type="predicted"/>
<evidence type="ECO:0000313" key="2">
    <source>
        <dbReference type="Proteomes" id="UP000396835"/>
    </source>
</evidence>
<dbReference type="Proteomes" id="UP000396835">
    <property type="component" value="Unassembled WGS sequence"/>
</dbReference>
<organism evidence="1 2">
    <name type="scientific">Prevotella heparinolytica</name>
    <dbReference type="NCBI Taxonomy" id="28113"/>
    <lineage>
        <taxon>Bacteria</taxon>
        <taxon>Pseudomonadati</taxon>
        <taxon>Bacteroidota</taxon>
        <taxon>Bacteroidia</taxon>
        <taxon>Bacteroidales</taxon>
        <taxon>Bacteroidaceae</taxon>
        <taxon>Bacteroides</taxon>
    </lineage>
</organism>
<accession>A0A449I0B7</accession>
<name>A0A449I0B7_9BACE</name>